<comment type="caution">
    <text evidence="2">The sequence shown here is derived from an EMBL/GenBank/DDBJ whole genome shotgun (WGS) entry which is preliminary data.</text>
</comment>
<dbReference type="InterPro" id="IPR023210">
    <property type="entry name" value="NADP_OxRdtase_dom"/>
</dbReference>
<dbReference type="InterPro" id="IPR053135">
    <property type="entry name" value="AKR2_Oxidoreductase"/>
</dbReference>
<protein>
    <submittedName>
        <fullName evidence="2">Aryl-alcohol dehydrogenase-like predicted oxidoreductase</fullName>
    </submittedName>
</protein>
<dbReference type="InterPro" id="IPR036812">
    <property type="entry name" value="NAD(P)_OxRdtase_dom_sf"/>
</dbReference>
<reference evidence="2 3" key="1">
    <citation type="submission" date="2024-02" db="EMBL/GenBank/DDBJ databases">
        <title>Adaptive strategies in a cosmopolitan and abundant soil bacterium.</title>
        <authorList>
            <person name="Carini P."/>
        </authorList>
    </citation>
    <scope>NUCLEOTIDE SEQUENCE [LARGE SCALE GENOMIC DNA]</scope>
    <source>
        <strain evidence="2 3">AZCC 1608</strain>
    </source>
</reference>
<keyword evidence="3" id="KW-1185">Reference proteome</keyword>
<gene>
    <name evidence="2" type="ORF">V1286_001177</name>
</gene>
<accession>A0ABU8B532</accession>
<evidence type="ECO:0000313" key="2">
    <source>
        <dbReference type="EMBL" id="MEH2553648.1"/>
    </source>
</evidence>
<evidence type="ECO:0000259" key="1">
    <source>
        <dbReference type="Pfam" id="PF00248"/>
    </source>
</evidence>
<proteinExistence type="predicted"/>
<feature type="domain" description="NADP-dependent oxidoreductase" evidence="1">
    <location>
        <begin position="15"/>
        <end position="199"/>
    </location>
</feature>
<name>A0ABU8B532_9BRAD</name>
<dbReference type="Pfam" id="PF00248">
    <property type="entry name" value="Aldo_ket_red"/>
    <property type="match status" value="1"/>
</dbReference>
<dbReference type="PANTHER" id="PTHR43312:SF1">
    <property type="entry name" value="NADP-DEPENDENT OXIDOREDUCTASE DOMAIN-CONTAINING PROTEIN"/>
    <property type="match status" value="1"/>
</dbReference>
<dbReference type="EMBL" id="JAZHRV010000001">
    <property type="protein sequence ID" value="MEH2553648.1"/>
    <property type="molecule type" value="Genomic_DNA"/>
</dbReference>
<organism evidence="2 3">
    <name type="scientific">Bradyrhizobium algeriense</name>
    <dbReference type="NCBI Taxonomy" id="634784"/>
    <lineage>
        <taxon>Bacteria</taxon>
        <taxon>Pseudomonadati</taxon>
        <taxon>Pseudomonadota</taxon>
        <taxon>Alphaproteobacteria</taxon>
        <taxon>Hyphomicrobiales</taxon>
        <taxon>Nitrobacteraceae</taxon>
        <taxon>Bradyrhizobium</taxon>
    </lineage>
</organism>
<dbReference type="RefSeq" id="WP_334478174.1">
    <property type="nucleotide sequence ID" value="NZ_JAZHRV010000001.1"/>
</dbReference>
<sequence>MRQVYSKALGRNVSAIGFGCASLGSRISPSGGRRAIEMALEYGVRWFDVAPSYGDGQAEELLGSCLQGQRDRVVICTKVGIARPSLSLSQRLLRPLARTVVSGIPAARSVVRHAHKFPRRTAIHPDLIEASLLQSLRSLRTDHVDILALHEPTPEEAADKRIFDVLERLLDRGLIRAISVAGRPDSIIASVSRRLRVDYAQFQDAPHSGVAVRLRSELPSDRRPQFVTHGVFGKENSNEISMLSSRASETLKFWLQEYDPHATEIVGDLLLHFAFSNNPNGVVITSMFSAQHIERNCSLAAKSPTPELAAKISALLKSR</sequence>
<dbReference type="SUPFAM" id="SSF51430">
    <property type="entry name" value="NAD(P)-linked oxidoreductase"/>
    <property type="match status" value="1"/>
</dbReference>
<evidence type="ECO:0000313" key="3">
    <source>
        <dbReference type="Proteomes" id="UP001364224"/>
    </source>
</evidence>
<dbReference type="Proteomes" id="UP001364224">
    <property type="component" value="Unassembled WGS sequence"/>
</dbReference>
<dbReference type="PANTHER" id="PTHR43312">
    <property type="entry name" value="D-THREO-ALDOSE 1-DEHYDROGENASE"/>
    <property type="match status" value="1"/>
</dbReference>
<dbReference type="Gene3D" id="3.20.20.100">
    <property type="entry name" value="NADP-dependent oxidoreductase domain"/>
    <property type="match status" value="1"/>
</dbReference>